<dbReference type="Proteomes" id="UP001141806">
    <property type="component" value="Unassembled WGS sequence"/>
</dbReference>
<sequence>MGCVSSKPFTDDFNQEILIGHGSYTNHVVSLTSSTYGVLKLDQESVKETIKETTMSRPHLVSPKLQRMGIEDPEVINAWKLMEDLEDQISISVQAKNSPKSRVADADASNPSKFLSEINSPEKQKKFAGKENKQRPSGDDGAVRQPQQSPKQVLKPFSSLENVQKTTSTLKTPTKITPVILKSNSFRTHSGFSSSRKSFSPLFDPEILASFERELNEEGEQIKNIVFPESRIQKALDSESMLEPFERKCPPGGENAVVIYTTTLRGIRKTFEDCNSVRSIIESHRVHMIERDISMDSGFREELRRLIGSKEVKVPIVFVKGRLIGGADEVVKMEEEGKLEVLFHGISRALAGCEGCGGIRFVMCMDCSGSCKVLDEDSKKIVKCGECNENGLIQCPICC</sequence>
<evidence type="ECO:0000313" key="4">
    <source>
        <dbReference type="Proteomes" id="UP001141806"/>
    </source>
</evidence>
<dbReference type="Gene3D" id="3.40.30.10">
    <property type="entry name" value="Glutaredoxin"/>
    <property type="match status" value="1"/>
</dbReference>
<comment type="caution">
    <text evidence="3">The sequence shown here is derived from an EMBL/GenBank/DDBJ whole genome shotgun (WGS) entry which is preliminary data.</text>
</comment>
<dbReference type="InterPro" id="IPR002109">
    <property type="entry name" value="Glutaredoxin"/>
</dbReference>
<name>A0A9Q0KXE5_9MAGN</name>
<evidence type="ECO:0000313" key="3">
    <source>
        <dbReference type="EMBL" id="KAJ4978151.1"/>
    </source>
</evidence>
<dbReference type="SUPFAM" id="SSF52833">
    <property type="entry name" value="Thioredoxin-like"/>
    <property type="match status" value="1"/>
</dbReference>
<reference evidence="3" key="1">
    <citation type="journal article" date="2023" name="Plant J.">
        <title>The genome of the king protea, Protea cynaroides.</title>
        <authorList>
            <person name="Chang J."/>
            <person name="Duong T.A."/>
            <person name="Schoeman C."/>
            <person name="Ma X."/>
            <person name="Roodt D."/>
            <person name="Barker N."/>
            <person name="Li Z."/>
            <person name="Van de Peer Y."/>
            <person name="Mizrachi E."/>
        </authorList>
    </citation>
    <scope>NUCLEOTIDE SEQUENCE</scope>
    <source>
        <tissue evidence="3">Young leaves</tissue>
    </source>
</reference>
<evidence type="ECO:0000259" key="2">
    <source>
        <dbReference type="Pfam" id="PF00462"/>
    </source>
</evidence>
<dbReference type="Pfam" id="PF23733">
    <property type="entry name" value="GRXCR1-2_C"/>
    <property type="match status" value="1"/>
</dbReference>
<dbReference type="AlphaFoldDB" id="A0A9Q0KXE5"/>
<evidence type="ECO:0000256" key="1">
    <source>
        <dbReference type="SAM" id="MobiDB-lite"/>
    </source>
</evidence>
<dbReference type="InterPro" id="IPR036249">
    <property type="entry name" value="Thioredoxin-like_sf"/>
</dbReference>
<keyword evidence="4" id="KW-1185">Reference proteome</keyword>
<dbReference type="OrthoDB" id="423313at2759"/>
<dbReference type="EMBL" id="JAMYWD010000002">
    <property type="protein sequence ID" value="KAJ4978151.1"/>
    <property type="molecule type" value="Genomic_DNA"/>
</dbReference>
<dbReference type="PANTHER" id="PTHR45669:SF12">
    <property type="entry name" value="EMB|CAB85507.1"/>
    <property type="match status" value="1"/>
</dbReference>
<feature type="region of interest" description="Disordered" evidence="1">
    <location>
        <begin position="95"/>
        <end position="169"/>
    </location>
</feature>
<feature type="domain" description="Glutaredoxin" evidence="2">
    <location>
        <begin position="257"/>
        <end position="324"/>
    </location>
</feature>
<feature type="compositionally biased region" description="Polar residues" evidence="1">
    <location>
        <begin position="109"/>
        <end position="119"/>
    </location>
</feature>
<accession>A0A9Q0KXE5</accession>
<dbReference type="PANTHER" id="PTHR45669">
    <property type="entry name" value="GLUTAREDOXIN DOMAIN-CONTAINING CYSTEINE-RICH PROTEIN CG12206-RELATED"/>
    <property type="match status" value="1"/>
</dbReference>
<feature type="compositionally biased region" description="Basic and acidic residues" evidence="1">
    <location>
        <begin position="120"/>
        <end position="142"/>
    </location>
</feature>
<gene>
    <name evidence="3" type="ORF">NE237_008931</name>
</gene>
<dbReference type="Pfam" id="PF00462">
    <property type="entry name" value="Glutaredoxin"/>
    <property type="match status" value="1"/>
</dbReference>
<dbReference type="PROSITE" id="PS51354">
    <property type="entry name" value="GLUTAREDOXIN_2"/>
    <property type="match status" value="1"/>
</dbReference>
<organism evidence="3 4">
    <name type="scientific">Protea cynaroides</name>
    <dbReference type="NCBI Taxonomy" id="273540"/>
    <lineage>
        <taxon>Eukaryota</taxon>
        <taxon>Viridiplantae</taxon>
        <taxon>Streptophyta</taxon>
        <taxon>Embryophyta</taxon>
        <taxon>Tracheophyta</taxon>
        <taxon>Spermatophyta</taxon>
        <taxon>Magnoliopsida</taxon>
        <taxon>Proteales</taxon>
        <taxon>Proteaceae</taxon>
        <taxon>Protea</taxon>
    </lineage>
</organism>
<dbReference type="CDD" id="cd03031">
    <property type="entry name" value="GRX_GRX_like"/>
    <property type="match status" value="1"/>
</dbReference>
<protein>
    <recommendedName>
        <fullName evidence="2">Glutaredoxin domain-containing protein</fullName>
    </recommendedName>
</protein>
<proteinExistence type="predicted"/>